<sequence>MDLVIPDWRGAVEGLFTARLFGSETLLLPVAGKRIDGASDYSRLFARDTLLSAFTFSDLPHEATAHLLENSLRYFAAHQGRKPDPFTNEEPGKTLHELEGIPLRGHNTLFSACDTVSLFLIGCARYARSAYFEQEAWDYLVPRMHAGLGYLRAHIEDGLFLEDPRHSGAKDFALLATYWRDYGIGGRRGRHLYYPCAFLLVQAQVVAALRELLYLAKIKRFSGELARLEGELKAARKAFLSFFGSGAAAPVAIDAKGPIHFVSTDPAHALYYLEPDDVSYPYLCDAQDLLGDLKTPWGFKTWKRDKKIPAMNWEPERIWPWEHAFIAQGLKKHGAYHDFEDAISPARFLAESGIPFTEFLELKYGKPHAAGCHVQLWTCAYWAWVEQQHLPR</sequence>
<dbReference type="STRING" id="1802362.A2806_03755"/>
<dbReference type="AlphaFoldDB" id="A0A1G2PI81"/>
<organism evidence="1 2">
    <name type="scientific">Candidatus Terrybacteria bacterium RIFCSPHIGHO2_01_FULL_48_17</name>
    <dbReference type="NCBI Taxonomy" id="1802362"/>
    <lineage>
        <taxon>Bacteria</taxon>
        <taxon>Candidatus Terryibacteriota</taxon>
    </lineage>
</organism>
<evidence type="ECO:0000313" key="1">
    <source>
        <dbReference type="EMBL" id="OHA48048.1"/>
    </source>
</evidence>
<gene>
    <name evidence="1" type="ORF">A2806_03755</name>
</gene>
<name>A0A1G2PI81_9BACT</name>
<protein>
    <recommendedName>
        <fullName evidence="3">Glycogen debranching enzyme C-terminal domain-containing protein</fullName>
    </recommendedName>
</protein>
<dbReference type="SUPFAM" id="SSF48208">
    <property type="entry name" value="Six-hairpin glycosidases"/>
    <property type="match status" value="1"/>
</dbReference>
<comment type="caution">
    <text evidence="1">The sequence shown here is derived from an EMBL/GenBank/DDBJ whole genome shotgun (WGS) entry which is preliminary data.</text>
</comment>
<proteinExistence type="predicted"/>
<accession>A0A1G2PI81</accession>
<dbReference type="Proteomes" id="UP000177629">
    <property type="component" value="Unassembled WGS sequence"/>
</dbReference>
<dbReference type="EMBL" id="MHSS01000009">
    <property type="protein sequence ID" value="OHA48048.1"/>
    <property type="molecule type" value="Genomic_DNA"/>
</dbReference>
<evidence type="ECO:0000313" key="2">
    <source>
        <dbReference type="Proteomes" id="UP000177629"/>
    </source>
</evidence>
<reference evidence="1 2" key="1">
    <citation type="journal article" date="2016" name="Nat. Commun.">
        <title>Thousands of microbial genomes shed light on interconnected biogeochemical processes in an aquifer system.</title>
        <authorList>
            <person name="Anantharaman K."/>
            <person name="Brown C.T."/>
            <person name="Hug L.A."/>
            <person name="Sharon I."/>
            <person name="Castelle C.J."/>
            <person name="Probst A.J."/>
            <person name="Thomas B.C."/>
            <person name="Singh A."/>
            <person name="Wilkins M.J."/>
            <person name="Karaoz U."/>
            <person name="Brodie E.L."/>
            <person name="Williams K.H."/>
            <person name="Hubbard S.S."/>
            <person name="Banfield J.F."/>
        </authorList>
    </citation>
    <scope>NUCLEOTIDE SEQUENCE [LARGE SCALE GENOMIC DNA]</scope>
</reference>
<dbReference type="InterPro" id="IPR008928">
    <property type="entry name" value="6-hairpin_glycosidase_sf"/>
</dbReference>
<evidence type="ECO:0008006" key="3">
    <source>
        <dbReference type="Google" id="ProtNLM"/>
    </source>
</evidence>
<dbReference type="GO" id="GO:0005975">
    <property type="term" value="P:carbohydrate metabolic process"/>
    <property type="evidence" value="ECO:0007669"/>
    <property type="project" value="InterPro"/>
</dbReference>